<dbReference type="OMA" id="TFEMETF"/>
<evidence type="ECO:0000313" key="7">
    <source>
        <dbReference type="Proteomes" id="UP000322899"/>
    </source>
</evidence>
<comment type="caution">
    <text evidence="4">The sequence shown here is derived from an EMBL/GenBank/DDBJ whole genome shotgun (WGS) entry which is preliminary data.</text>
</comment>
<evidence type="ECO:0000313" key="10">
    <source>
        <dbReference type="Proteomes" id="UP000325113"/>
    </source>
</evidence>
<accession>A0A5A8D7W8</accession>
<dbReference type="InterPro" id="IPR035994">
    <property type="entry name" value="Nucleoside_phosphorylase_sf"/>
</dbReference>
<gene>
    <name evidence="6" type="ORF">FNF27_03840</name>
    <name evidence="5" type="ORF">FNF28_05145</name>
    <name evidence="3" type="ORF">FNF29_03780</name>
    <name evidence="4" type="ORF">FNF31_04377</name>
</gene>
<dbReference type="AlphaFoldDB" id="A0A5A8D7W8"/>
<evidence type="ECO:0000259" key="2">
    <source>
        <dbReference type="Pfam" id="PF01048"/>
    </source>
</evidence>
<feature type="region of interest" description="Disordered" evidence="1">
    <location>
        <begin position="1"/>
        <end position="40"/>
    </location>
</feature>
<evidence type="ECO:0000313" key="9">
    <source>
        <dbReference type="Proteomes" id="UP000324907"/>
    </source>
</evidence>
<feature type="compositionally biased region" description="Low complexity" evidence="1">
    <location>
        <begin position="11"/>
        <end position="22"/>
    </location>
</feature>
<reference evidence="7 8" key="1">
    <citation type="submission" date="2019-07" db="EMBL/GenBank/DDBJ databases">
        <title>Genomes of Cafeteria roenbergensis.</title>
        <authorList>
            <person name="Fischer M.G."/>
            <person name="Hackl T."/>
            <person name="Roman M."/>
        </authorList>
    </citation>
    <scope>NUCLEOTIDE SEQUENCE [LARGE SCALE GENOMIC DNA]</scope>
    <source>
        <strain evidence="3 8">BVI</strain>
        <strain evidence="4 10">Cflag</strain>
        <strain evidence="6 7">E4-10P</strain>
        <strain evidence="5 9">RCC970-E3</strain>
    </source>
</reference>
<name>A0A5A8D7W8_CAFRO</name>
<dbReference type="InterPro" id="IPR000845">
    <property type="entry name" value="Nucleoside_phosphorylase_d"/>
</dbReference>
<dbReference type="PANTHER" id="PTHR43691:SF14">
    <property type="entry name" value="URIDINE PHOSPHORYLASE"/>
    <property type="match status" value="1"/>
</dbReference>
<dbReference type="EMBL" id="VLTL01000098">
    <property type="protein sequence ID" value="KAA0161196.1"/>
    <property type="molecule type" value="Genomic_DNA"/>
</dbReference>
<dbReference type="Proteomes" id="UP000322899">
    <property type="component" value="Unassembled WGS sequence"/>
</dbReference>
<dbReference type="OrthoDB" id="416752at2759"/>
<dbReference type="Pfam" id="PF01048">
    <property type="entry name" value="PNP_UDP_1"/>
    <property type="match status" value="1"/>
</dbReference>
<dbReference type="EMBL" id="VLTO01000020">
    <property type="protein sequence ID" value="KAA0174717.1"/>
    <property type="molecule type" value="Genomic_DNA"/>
</dbReference>
<evidence type="ECO:0000313" key="4">
    <source>
        <dbReference type="EMBL" id="KAA0160360.1"/>
    </source>
</evidence>
<dbReference type="Proteomes" id="UP000324907">
    <property type="component" value="Unassembled WGS sequence"/>
</dbReference>
<dbReference type="Proteomes" id="UP000325113">
    <property type="component" value="Unassembled WGS sequence"/>
</dbReference>
<evidence type="ECO:0000313" key="6">
    <source>
        <dbReference type="EMBL" id="KAA0174717.1"/>
    </source>
</evidence>
<dbReference type="SUPFAM" id="SSF53167">
    <property type="entry name" value="Purine and uridine phosphorylases"/>
    <property type="match status" value="1"/>
</dbReference>
<dbReference type="EMBL" id="VLTM01000045">
    <property type="protein sequence ID" value="KAA0160360.1"/>
    <property type="molecule type" value="Genomic_DNA"/>
</dbReference>
<proteinExistence type="predicted"/>
<dbReference type="GO" id="GO:0005829">
    <property type="term" value="C:cytosol"/>
    <property type="evidence" value="ECO:0007669"/>
    <property type="project" value="TreeGrafter"/>
</dbReference>
<protein>
    <recommendedName>
        <fullName evidence="2">Nucleoside phosphorylase domain-containing protein</fullName>
    </recommendedName>
</protein>
<evidence type="ECO:0000313" key="8">
    <source>
        <dbReference type="Proteomes" id="UP000323011"/>
    </source>
</evidence>
<dbReference type="GO" id="GO:0004850">
    <property type="term" value="F:uridine phosphorylase activity"/>
    <property type="evidence" value="ECO:0007669"/>
    <property type="project" value="TreeGrafter"/>
</dbReference>
<evidence type="ECO:0000256" key="1">
    <source>
        <dbReference type="SAM" id="MobiDB-lite"/>
    </source>
</evidence>
<dbReference type="GO" id="GO:0006218">
    <property type="term" value="P:uridine catabolic process"/>
    <property type="evidence" value="ECO:0007669"/>
    <property type="project" value="TreeGrafter"/>
</dbReference>
<dbReference type="EMBL" id="VLTN01000020">
    <property type="protein sequence ID" value="KAA0152553.1"/>
    <property type="molecule type" value="Genomic_DNA"/>
</dbReference>
<organism evidence="4 10">
    <name type="scientific">Cafeteria roenbergensis</name>
    <name type="common">Marine flagellate</name>
    <dbReference type="NCBI Taxonomy" id="33653"/>
    <lineage>
        <taxon>Eukaryota</taxon>
        <taxon>Sar</taxon>
        <taxon>Stramenopiles</taxon>
        <taxon>Bigyra</taxon>
        <taxon>Opalozoa</taxon>
        <taxon>Bicosoecida</taxon>
        <taxon>Cafeteriaceae</taxon>
        <taxon>Cafeteria</taxon>
    </lineage>
</organism>
<dbReference type="Gene3D" id="3.40.50.1580">
    <property type="entry name" value="Nucleoside phosphorylase domain"/>
    <property type="match status" value="1"/>
</dbReference>
<evidence type="ECO:0000313" key="5">
    <source>
        <dbReference type="EMBL" id="KAA0161196.1"/>
    </source>
</evidence>
<keyword evidence="8" id="KW-1185">Reference proteome</keyword>
<feature type="domain" description="Nucleoside phosphorylase" evidence="2">
    <location>
        <begin position="62"/>
        <end position="294"/>
    </location>
</feature>
<dbReference type="Proteomes" id="UP000323011">
    <property type="component" value="Unassembled WGS sequence"/>
</dbReference>
<evidence type="ECO:0000313" key="3">
    <source>
        <dbReference type="EMBL" id="KAA0152553.1"/>
    </source>
</evidence>
<sequence length="353" mass="36443">MDEKPSEKPVAAAGTTAKAAGAEPKGDGHGVMRDGSSADFPTDADGRVMHLQVRPGQLANRVLSVGDAGRARRIAEACFDGGRFAVHPSTRGFGVYTGLFEGTPVSIVATGMGTPMMDFVVREGTAVVRGELAMVRLGTCGGLGHTRPGNVVVATKGLVLVRQEPDFVHASEGSDDEAAAAAPAAAGLPMSPTRQVPYSISRIVMPDAELSEAFATAIDAQLQASKGSTSDISAYSVTRGSGATADSFYASQGRINAIFDDRNETLVGEIEKRVPDAAALEMESFHLISLAKASRGKLRAAAATIPLVSRASGKWLDADHVRPLEIAGGRAAFAALSSMTLAGALAPAELELE</sequence>
<dbReference type="PANTHER" id="PTHR43691">
    <property type="entry name" value="URIDINE PHOSPHORYLASE"/>
    <property type="match status" value="1"/>
</dbReference>